<comment type="subcellular location">
    <subcellularLocation>
        <location evidence="1">Cell membrane</location>
        <topology evidence="1">Multi-pass membrane protein</topology>
    </subcellularLocation>
</comment>
<feature type="domain" description="Type II secretion system protein GspF" evidence="8">
    <location>
        <begin position="2"/>
        <end position="76"/>
    </location>
</feature>
<evidence type="ECO:0000256" key="3">
    <source>
        <dbReference type="ARBA" id="ARBA00022475"/>
    </source>
</evidence>
<proteinExistence type="inferred from homology"/>
<comment type="similarity">
    <text evidence="2">Belongs to the GSP F family.</text>
</comment>
<evidence type="ECO:0000259" key="8">
    <source>
        <dbReference type="Pfam" id="PF00482"/>
    </source>
</evidence>
<evidence type="ECO:0000256" key="4">
    <source>
        <dbReference type="ARBA" id="ARBA00022692"/>
    </source>
</evidence>
<dbReference type="RefSeq" id="WP_249725431.1">
    <property type="nucleotide sequence ID" value="NZ_AP031316.1"/>
</dbReference>
<evidence type="ECO:0000313" key="10">
    <source>
        <dbReference type="Proteomes" id="UP001154322"/>
    </source>
</evidence>
<evidence type="ECO:0000256" key="2">
    <source>
        <dbReference type="ARBA" id="ARBA00005745"/>
    </source>
</evidence>
<dbReference type="InterPro" id="IPR003004">
    <property type="entry name" value="GspF/PilC"/>
</dbReference>
<reference evidence="9" key="1">
    <citation type="submission" date="2022-06" db="EMBL/GenBank/DDBJ databases">
        <authorList>
            <person name="Dietemann V."/>
            <person name="Ory F."/>
            <person name="Dainat B."/>
            <person name="Oberhansli S."/>
        </authorList>
    </citation>
    <scope>NUCLEOTIDE SEQUENCE</scope>
    <source>
        <strain evidence="9">Ena-SAMPLE-TAB-26-04-2022-14:26:32:270-5432</strain>
    </source>
</reference>
<keyword evidence="4 7" id="KW-0812">Transmembrane</keyword>
<keyword evidence="3" id="KW-1003">Cell membrane</keyword>
<dbReference type="PRINTS" id="PR00812">
    <property type="entry name" value="BCTERIALGSPF"/>
</dbReference>
<dbReference type="InterPro" id="IPR042094">
    <property type="entry name" value="T2SS_GspF_sf"/>
</dbReference>
<name>A0ABM9G2I5_9BACL</name>
<evidence type="ECO:0000256" key="7">
    <source>
        <dbReference type="SAM" id="Phobius"/>
    </source>
</evidence>
<dbReference type="Proteomes" id="UP001154322">
    <property type="component" value="Unassembled WGS sequence"/>
</dbReference>
<dbReference type="PANTHER" id="PTHR30012">
    <property type="entry name" value="GENERAL SECRETION PATHWAY PROTEIN"/>
    <property type="match status" value="1"/>
</dbReference>
<comment type="caution">
    <text evidence="9">The sequence shown here is derived from an EMBL/GenBank/DDBJ whole genome shotgun (WGS) entry which is preliminary data.</text>
</comment>
<dbReference type="InterPro" id="IPR018076">
    <property type="entry name" value="T2SS_GspF_dom"/>
</dbReference>
<keyword evidence="10" id="KW-1185">Reference proteome</keyword>
<organism evidence="9 10">
    <name type="scientific">Paenibacillus melissococcoides</name>
    <dbReference type="NCBI Taxonomy" id="2912268"/>
    <lineage>
        <taxon>Bacteria</taxon>
        <taxon>Bacillati</taxon>
        <taxon>Bacillota</taxon>
        <taxon>Bacilli</taxon>
        <taxon>Bacillales</taxon>
        <taxon>Paenibacillaceae</taxon>
        <taxon>Paenibacillus</taxon>
    </lineage>
</organism>
<gene>
    <name evidence="9" type="ORF">WJ0W_003078</name>
</gene>
<keyword evidence="6 7" id="KW-0472">Membrane</keyword>
<evidence type="ECO:0000256" key="1">
    <source>
        <dbReference type="ARBA" id="ARBA00004651"/>
    </source>
</evidence>
<dbReference type="Gene3D" id="1.20.81.30">
    <property type="entry name" value="Type II secretion system (T2SS), domain F"/>
    <property type="match status" value="1"/>
</dbReference>
<evidence type="ECO:0000313" key="9">
    <source>
        <dbReference type="EMBL" id="CAH8245843.1"/>
    </source>
</evidence>
<accession>A0ABM9G2I5</accession>
<dbReference type="Pfam" id="PF00482">
    <property type="entry name" value="T2SSF"/>
    <property type="match status" value="1"/>
</dbReference>
<keyword evidence="5 7" id="KW-1133">Transmembrane helix</keyword>
<dbReference type="EMBL" id="CALYLO010000004">
    <property type="protein sequence ID" value="CAH8245843.1"/>
    <property type="molecule type" value="Genomic_DNA"/>
</dbReference>
<protein>
    <submittedName>
        <fullName evidence="9">Type II secretion system F family protein</fullName>
    </submittedName>
</protein>
<evidence type="ECO:0000256" key="5">
    <source>
        <dbReference type="ARBA" id="ARBA00022989"/>
    </source>
</evidence>
<feature type="transmembrane region" description="Helical" evidence="7">
    <location>
        <begin position="57"/>
        <end position="78"/>
    </location>
</feature>
<evidence type="ECO:0000256" key="6">
    <source>
        <dbReference type="ARBA" id="ARBA00023136"/>
    </source>
</evidence>
<sequence>MSDTFADHAWFPPMLVQMMGVGERTGNLDEMMEKVADFYERDVKTMSDRLKSMLEPLMIVVLAVIVGFIVLAVMLPSFKLMDNLR</sequence>
<dbReference type="PANTHER" id="PTHR30012:SF0">
    <property type="entry name" value="TYPE II SECRETION SYSTEM PROTEIN F-RELATED"/>
    <property type="match status" value="1"/>
</dbReference>